<proteinExistence type="predicted"/>
<keyword evidence="2" id="KW-0812">Transmembrane</keyword>
<name>A0ABW3HAM5_9SPHN</name>
<feature type="compositionally biased region" description="Low complexity" evidence="1">
    <location>
        <begin position="16"/>
        <end position="32"/>
    </location>
</feature>
<keyword evidence="2" id="KW-1133">Transmembrane helix</keyword>
<gene>
    <name evidence="3" type="ORF">ACFQ1E_19560</name>
</gene>
<accession>A0ABW3HAM5</accession>
<evidence type="ECO:0008006" key="5">
    <source>
        <dbReference type="Google" id="ProtNLM"/>
    </source>
</evidence>
<keyword evidence="2" id="KW-0472">Membrane</keyword>
<reference evidence="4" key="1">
    <citation type="journal article" date="2019" name="Int. J. Syst. Evol. Microbiol.">
        <title>The Global Catalogue of Microorganisms (GCM) 10K type strain sequencing project: providing services to taxonomists for standard genome sequencing and annotation.</title>
        <authorList>
            <consortium name="The Broad Institute Genomics Platform"/>
            <consortium name="The Broad Institute Genome Sequencing Center for Infectious Disease"/>
            <person name="Wu L."/>
            <person name="Ma J."/>
        </authorList>
    </citation>
    <scope>NUCLEOTIDE SEQUENCE [LARGE SCALE GENOMIC DNA]</scope>
    <source>
        <strain evidence="4">CCUG 62982</strain>
    </source>
</reference>
<evidence type="ECO:0000313" key="4">
    <source>
        <dbReference type="Proteomes" id="UP001596977"/>
    </source>
</evidence>
<dbReference type="RefSeq" id="WP_264946476.1">
    <property type="nucleotide sequence ID" value="NZ_JAPDRA010000014.1"/>
</dbReference>
<dbReference type="Proteomes" id="UP001596977">
    <property type="component" value="Unassembled WGS sequence"/>
</dbReference>
<evidence type="ECO:0000256" key="1">
    <source>
        <dbReference type="SAM" id="MobiDB-lite"/>
    </source>
</evidence>
<protein>
    <recommendedName>
        <fullName evidence="5">DUF3618 domain-containing protein</fullName>
    </recommendedName>
</protein>
<feature type="transmembrane region" description="Helical" evidence="2">
    <location>
        <begin position="62"/>
        <end position="82"/>
    </location>
</feature>
<feature type="region of interest" description="Disordered" evidence="1">
    <location>
        <begin position="1"/>
        <end position="37"/>
    </location>
</feature>
<feature type="compositionally biased region" description="Pro residues" evidence="1">
    <location>
        <begin position="1"/>
        <end position="10"/>
    </location>
</feature>
<keyword evidence="4" id="KW-1185">Reference proteome</keyword>
<dbReference type="EMBL" id="JBHTJG010000014">
    <property type="protein sequence ID" value="MFD0948545.1"/>
    <property type="molecule type" value="Genomic_DNA"/>
</dbReference>
<sequence>MNKPPATPAPKKPRAKPATPRRAPAKAAPRAPAVKEEASEAVAVAREMAEARKRWSPNAKQIGVGAAIGVGSAAVVAALLYWRGTRR</sequence>
<evidence type="ECO:0000313" key="3">
    <source>
        <dbReference type="EMBL" id="MFD0948545.1"/>
    </source>
</evidence>
<evidence type="ECO:0000256" key="2">
    <source>
        <dbReference type="SAM" id="Phobius"/>
    </source>
</evidence>
<comment type="caution">
    <text evidence="3">The sequence shown here is derived from an EMBL/GenBank/DDBJ whole genome shotgun (WGS) entry which is preliminary data.</text>
</comment>
<organism evidence="3 4">
    <name type="scientific">Sphingomonas canadensis</name>
    <dbReference type="NCBI Taxonomy" id="1219257"/>
    <lineage>
        <taxon>Bacteria</taxon>
        <taxon>Pseudomonadati</taxon>
        <taxon>Pseudomonadota</taxon>
        <taxon>Alphaproteobacteria</taxon>
        <taxon>Sphingomonadales</taxon>
        <taxon>Sphingomonadaceae</taxon>
        <taxon>Sphingomonas</taxon>
    </lineage>
</organism>